<dbReference type="GO" id="GO:0016831">
    <property type="term" value="F:carboxy-lyase activity"/>
    <property type="evidence" value="ECO:0007669"/>
    <property type="project" value="InterPro"/>
</dbReference>
<comment type="caution">
    <text evidence="3">The sequence shown here is derived from an EMBL/GenBank/DDBJ whole genome shotgun (WGS) entry which is preliminary data.</text>
</comment>
<protein>
    <recommendedName>
        <fullName evidence="2">Amidohydrolase-related domain-containing protein</fullName>
    </recommendedName>
</protein>
<dbReference type="Proteomes" id="UP000239724">
    <property type="component" value="Unassembled WGS sequence"/>
</dbReference>
<dbReference type="InterPro" id="IPR032466">
    <property type="entry name" value="Metal_Hydrolase"/>
</dbReference>
<dbReference type="Gene3D" id="3.20.20.140">
    <property type="entry name" value="Metal-dependent hydrolases"/>
    <property type="match status" value="1"/>
</dbReference>
<name>A0A2S6MUZ5_RHOGL</name>
<dbReference type="OrthoDB" id="7336207at2"/>
<dbReference type="InterPro" id="IPR006680">
    <property type="entry name" value="Amidohydro-rel"/>
</dbReference>
<gene>
    <name evidence="3" type="ORF">CCS01_30565</name>
</gene>
<accession>A0A2S6MUZ5</accession>
<evidence type="ECO:0000313" key="3">
    <source>
        <dbReference type="EMBL" id="PPQ26172.1"/>
    </source>
</evidence>
<dbReference type="EMBL" id="NHRY01000272">
    <property type="protein sequence ID" value="PPQ26172.1"/>
    <property type="molecule type" value="Genomic_DNA"/>
</dbReference>
<evidence type="ECO:0000313" key="4">
    <source>
        <dbReference type="Proteomes" id="UP000239724"/>
    </source>
</evidence>
<proteinExistence type="predicted"/>
<keyword evidence="4" id="KW-1185">Reference proteome</keyword>
<evidence type="ECO:0000259" key="2">
    <source>
        <dbReference type="Pfam" id="PF04909"/>
    </source>
</evidence>
<dbReference type="AlphaFoldDB" id="A0A2S6MUZ5"/>
<dbReference type="RefSeq" id="WP_104522875.1">
    <property type="nucleotide sequence ID" value="NZ_NHRY01000272.1"/>
</dbReference>
<dbReference type="GO" id="GO:0016787">
    <property type="term" value="F:hydrolase activity"/>
    <property type="evidence" value="ECO:0007669"/>
    <property type="project" value="InterPro"/>
</dbReference>
<organism evidence="3 4">
    <name type="scientific">Rhodopila globiformis</name>
    <name type="common">Rhodopseudomonas globiformis</name>
    <dbReference type="NCBI Taxonomy" id="1071"/>
    <lineage>
        <taxon>Bacteria</taxon>
        <taxon>Pseudomonadati</taxon>
        <taxon>Pseudomonadota</taxon>
        <taxon>Alphaproteobacteria</taxon>
        <taxon>Acetobacterales</taxon>
        <taxon>Acetobacteraceae</taxon>
        <taxon>Rhodopila</taxon>
    </lineage>
</organism>
<dbReference type="GO" id="GO:0005737">
    <property type="term" value="C:cytoplasm"/>
    <property type="evidence" value="ECO:0007669"/>
    <property type="project" value="TreeGrafter"/>
</dbReference>
<dbReference type="SUPFAM" id="SSF51556">
    <property type="entry name" value="Metallo-dependent hydrolases"/>
    <property type="match status" value="1"/>
</dbReference>
<reference evidence="3 4" key="1">
    <citation type="journal article" date="2018" name="Arch. Microbiol.">
        <title>New insights into the metabolic potential of the phototrophic purple bacterium Rhodopila globiformis DSM 161(T) from its draft genome sequence and evidence for a vanadium-dependent nitrogenase.</title>
        <authorList>
            <person name="Imhoff J.F."/>
            <person name="Rahn T."/>
            <person name="Kunzel S."/>
            <person name="Neulinger S.C."/>
        </authorList>
    </citation>
    <scope>NUCLEOTIDE SEQUENCE [LARGE SCALE GENOMIC DNA]</scope>
    <source>
        <strain evidence="3 4">DSM 161</strain>
    </source>
</reference>
<sequence length="354" mass="40249">MNAPVEAPARAAGSTLGIIDCDIHPYPKPGAFNQYLSERWRRHLAEYGKFNCGPYADRGTYPRFQPNLSRRDSWPPGGGLPGSDIGFLREQLLDRYNIAYGVLEPLLGANTSRNLDEAAALCGAMNDWQAHDFVDPEPRLRASILVPQDDPAASVKEIEKRAGDWRFAQIQLGSKTTEPVGRRRYWPIFAAAQANNLSIGLHVGGTLSSAPSAGGWPQFYIEDHHVLVHSMQNQAASLILKVVMIEGGFGWAPQLAWRLDAHWAKMRDEAPLQRKPSEYMRTNLWFATQPVEEPEHPDDLRQVFEWIGWDRMVFSSDYPHWDFDDAHTAFRFQMTEPEKRRLFRDNALGVYTFR</sequence>
<keyword evidence="1" id="KW-0456">Lyase</keyword>
<dbReference type="Pfam" id="PF04909">
    <property type="entry name" value="Amidohydro_2"/>
    <property type="match status" value="1"/>
</dbReference>
<dbReference type="PANTHER" id="PTHR21240">
    <property type="entry name" value="2-AMINO-3-CARBOXYLMUCONATE-6-SEMIALDEHYDE DECARBOXYLASE"/>
    <property type="match status" value="1"/>
</dbReference>
<feature type="domain" description="Amidohydrolase-related" evidence="2">
    <location>
        <begin position="19"/>
        <end position="352"/>
    </location>
</feature>
<dbReference type="PANTHER" id="PTHR21240:SF28">
    <property type="entry name" value="ISO-OROTATE DECARBOXYLASE (EUROFUNG)"/>
    <property type="match status" value="1"/>
</dbReference>
<evidence type="ECO:0000256" key="1">
    <source>
        <dbReference type="ARBA" id="ARBA00023239"/>
    </source>
</evidence>
<dbReference type="InterPro" id="IPR032465">
    <property type="entry name" value="ACMSD"/>
</dbReference>
<dbReference type="GO" id="GO:0019748">
    <property type="term" value="P:secondary metabolic process"/>
    <property type="evidence" value="ECO:0007669"/>
    <property type="project" value="TreeGrafter"/>
</dbReference>